<organism evidence="1 2">
    <name type="scientific">Romanomermis culicivorax</name>
    <name type="common">Nematode worm</name>
    <dbReference type="NCBI Taxonomy" id="13658"/>
    <lineage>
        <taxon>Eukaryota</taxon>
        <taxon>Metazoa</taxon>
        <taxon>Ecdysozoa</taxon>
        <taxon>Nematoda</taxon>
        <taxon>Enoplea</taxon>
        <taxon>Dorylaimia</taxon>
        <taxon>Mermithida</taxon>
        <taxon>Mermithoidea</taxon>
        <taxon>Mermithidae</taxon>
        <taxon>Romanomermis</taxon>
    </lineage>
</organism>
<evidence type="ECO:0000313" key="1">
    <source>
        <dbReference type="Proteomes" id="UP000887565"/>
    </source>
</evidence>
<sequence>MMTDSGIAIEMQDFKAKSVEIIQEENQNLLFDRKNMHRSTSQRQAKKVHIPCVPTLGDAAIAEEINMNIKNNNNGNNNNSNTNVCESMTDGRLPIFNYWSSMSTTMLNNSNMTALVSKFRSEKLQL</sequence>
<name>A0A915JWK0_ROMCU</name>
<proteinExistence type="predicted"/>
<dbReference type="AlphaFoldDB" id="A0A915JWK0"/>
<accession>A0A915JWK0</accession>
<reference evidence="2" key="1">
    <citation type="submission" date="2022-11" db="UniProtKB">
        <authorList>
            <consortium name="WormBaseParasite"/>
        </authorList>
    </citation>
    <scope>IDENTIFICATION</scope>
</reference>
<dbReference type="WBParaSite" id="nRc.2.0.1.t30404-RA">
    <property type="protein sequence ID" value="nRc.2.0.1.t30404-RA"/>
    <property type="gene ID" value="nRc.2.0.1.g30404"/>
</dbReference>
<evidence type="ECO:0000313" key="2">
    <source>
        <dbReference type="WBParaSite" id="nRc.2.0.1.t30404-RA"/>
    </source>
</evidence>
<protein>
    <submittedName>
        <fullName evidence="2">Uncharacterized protein</fullName>
    </submittedName>
</protein>
<dbReference type="Proteomes" id="UP000887565">
    <property type="component" value="Unplaced"/>
</dbReference>
<keyword evidence="1" id="KW-1185">Reference proteome</keyword>